<protein>
    <submittedName>
        <fullName evidence="1">Uncharacterized protein</fullName>
    </submittedName>
</protein>
<dbReference type="AlphaFoldDB" id="A0A7J9DYK2"/>
<comment type="caution">
    <text evidence="1">The sequence shown here is derived from an EMBL/GenBank/DDBJ whole genome shotgun (WGS) entry which is preliminary data.</text>
</comment>
<feature type="non-terminal residue" evidence="1">
    <location>
        <position position="234"/>
    </location>
</feature>
<accession>A0A7J9DYK2</accession>
<organism evidence="1 2">
    <name type="scientific">Gossypium trilobum</name>
    <dbReference type="NCBI Taxonomy" id="34281"/>
    <lineage>
        <taxon>Eukaryota</taxon>
        <taxon>Viridiplantae</taxon>
        <taxon>Streptophyta</taxon>
        <taxon>Embryophyta</taxon>
        <taxon>Tracheophyta</taxon>
        <taxon>Spermatophyta</taxon>
        <taxon>Magnoliopsida</taxon>
        <taxon>eudicotyledons</taxon>
        <taxon>Gunneridae</taxon>
        <taxon>Pentapetalae</taxon>
        <taxon>rosids</taxon>
        <taxon>malvids</taxon>
        <taxon>Malvales</taxon>
        <taxon>Malvaceae</taxon>
        <taxon>Malvoideae</taxon>
        <taxon>Gossypium</taxon>
    </lineage>
</organism>
<evidence type="ECO:0000313" key="1">
    <source>
        <dbReference type="EMBL" id="MBA0765837.1"/>
    </source>
</evidence>
<evidence type="ECO:0000313" key="2">
    <source>
        <dbReference type="Proteomes" id="UP000593568"/>
    </source>
</evidence>
<name>A0A7J9DYK2_9ROSI</name>
<sequence length="234" mass="27474">MEIQELNWVMRQFRWRQKISPPPQNLKELHKVDMCGKNDEDWREVHNEYIEAWDRMIDFLPIRESFFLADTTICLEYLSWFRLAGKPYLLSVEARSRQLRQKSRTHFIYRAEMGPLPPKLILRKSGFEVILLCTVTGGIYMEVSMDNRYTVMDRGIARELVNARDADTVVDAGELLGRERLFRWSKDDAPFKLTLVFVIKQPINNYNCCRVGPSLTSTFIKTSAFSLRVLMCPP</sequence>
<keyword evidence="2" id="KW-1185">Reference proteome</keyword>
<proteinExistence type="predicted"/>
<reference evidence="1 2" key="1">
    <citation type="journal article" date="2019" name="Genome Biol. Evol.">
        <title>Insights into the evolution of the New World diploid cottons (Gossypium, subgenus Houzingenia) based on genome sequencing.</title>
        <authorList>
            <person name="Grover C.E."/>
            <person name="Arick M.A. 2nd"/>
            <person name="Thrash A."/>
            <person name="Conover J.L."/>
            <person name="Sanders W.S."/>
            <person name="Peterson D.G."/>
            <person name="Frelichowski J.E."/>
            <person name="Scheffler J.A."/>
            <person name="Scheffler B.E."/>
            <person name="Wendel J.F."/>
        </authorList>
    </citation>
    <scope>NUCLEOTIDE SEQUENCE [LARGE SCALE GENOMIC DNA]</scope>
    <source>
        <strain evidence="1">8</strain>
        <tissue evidence="1">Leaf</tissue>
    </source>
</reference>
<gene>
    <name evidence="1" type="ORF">Gotri_014958</name>
</gene>
<dbReference type="EMBL" id="JABEZW010000005">
    <property type="protein sequence ID" value="MBA0765837.1"/>
    <property type="molecule type" value="Genomic_DNA"/>
</dbReference>
<dbReference type="Proteomes" id="UP000593568">
    <property type="component" value="Unassembled WGS sequence"/>
</dbReference>